<dbReference type="InParanoid" id="A0A0C2T6D1"/>
<keyword evidence="2" id="KW-1185">Reference proteome</keyword>
<evidence type="ECO:0000313" key="1">
    <source>
        <dbReference type="EMBL" id="KIL62134.1"/>
    </source>
</evidence>
<dbReference type="EMBL" id="KN818275">
    <property type="protein sequence ID" value="KIL62134.1"/>
    <property type="molecule type" value="Genomic_DNA"/>
</dbReference>
<proteinExistence type="predicted"/>
<dbReference type="HOGENOM" id="CLU_2526983_0_0_1"/>
<accession>A0A0C2T6D1</accession>
<organism evidence="1 2">
    <name type="scientific">Amanita muscaria (strain Koide BX008)</name>
    <dbReference type="NCBI Taxonomy" id="946122"/>
    <lineage>
        <taxon>Eukaryota</taxon>
        <taxon>Fungi</taxon>
        <taxon>Dikarya</taxon>
        <taxon>Basidiomycota</taxon>
        <taxon>Agaricomycotina</taxon>
        <taxon>Agaricomycetes</taxon>
        <taxon>Agaricomycetidae</taxon>
        <taxon>Agaricales</taxon>
        <taxon>Pluteineae</taxon>
        <taxon>Amanitaceae</taxon>
        <taxon>Amanita</taxon>
    </lineage>
</organism>
<gene>
    <name evidence="1" type="ORF">M378DRAFT_805800</name>
</gene>
<evidence type="ECO:0000313" key="2">
    <source>
        <dbReference type="Proteomes" id="UP000054549"/>
    </source>
</evidence>
<name>A0A0C2T6D1_AMAMK</name>
<dbReference type="AlphaFoldDB" id="A0A0C2T6D1"/>
<dbReference type="Proteomes" id="UP000054549">
    <property type="component" value="Unassembled WGS sequence"/>
</dbReference>
<reference evidence="1 2" key="1">
    <citation type="submission" date="2014-04" db="EMBL/GenBank/DDBJ databases">
        <title>Evolutionary Origins and Diversification of the Mycorrhizal Mutualists.</title>
        <authorList>
            <consortium name="DOE Joint Genome Institute"/>
            <consortium name="Mycorrhizal Genomics Consortium"/>
            <person name="Kohler A."/>
            <person name="Kuo A."/>
            <person name="Nagy L.G."/>
            <person name="Floudas D."/>
            <person name="Copeland A."/>
            <person name="Barry K.W."/>
            <person name="Cichocki N."/>
            <person name="Veneault-Fourrey C."/>
            <person name="LaButti K."/>
            <person name="Lindquist E.A."/>
            <person name="Lipzen A."/>
            <person name="Lundell T."/>
            <person name="Morin E."/>
            <person name="Murat C."/>
            <person name="Riley R."/>
            <person name="Ohm R."/>
            <person name="Sun H."/>
            <person name="Tunlid A."/>
            <person name="Henrissat B."/>
            <person name="Grigoriev I.V."/>
            <person name="Hibbett D.S."/>
            <person name="Martin F."/>
        </authorList>
    </citation>
    <scope>NUCLEOTIDE SEQUENCE [LARGE SCALE GENOMIC DNA]</scope>
    <source>
        <strain evidence="1 2">Koide BX008</strain>
    </source>
</reference>
<protein>
    <submittedName>
        <fullName evidence="1">Uncharacterized protein</fullName>
    </submittedName>
</protein>
<sequence>MRCVHRKTHSTFITDPQQEARGYEAWTGRRTQASILERLPSPRADHASWLHLFRDRNTLSTIDSPSRSAFRPFSSAFPLAFHCT</sequence>